<evidence type="ECO:0000256" key="5">
    <source>
        <dbReference type="ARBA" id="ARBA00023172"/>
    </source>
</evidence>
<evidence type="ECO:0000256" key="4">
    <source>
        <dbReference type="ARBA" id="ARBA00023125"/>
    </source>
</evidence>
<dbReference type="PANTHER" id="PTHR30349">
    <property type="entry name" value="PHAGE INTEGRASE-RELATED"/>
    <property type="match status" value="1"/>
</dbReference>
<evidence type="ECO:0000259" key="8">
    <source>
        <dbReference type="PROSITE" id="PS51900"/>
    </source>
</evidence>
<evidence type="ECO:0000313" key="9">
    <source>
        <dbReference type="EMBL" id="MEQ2413127.1"/>
    </source>
</evidence>
<dbReference type="SUPFAM" id="SSF56349">
    <property type="entry name" value="DNA breaking-rejoining enzymes"/>
    <property type="match status" value="1"/>
</dbReference>
<dbReference type="Pfam" id="PF02899">
    <property type="entry name" value="Phage_int_SAM_1"/>
    <property type="match status" value="1"/>
</dbReference>
<dbReference type="RefSeq" id="WP_207661338.1">
    <property type="nucleotide sequence ID" value="NZ_JBBNFW010000160.1"/>
</dbReference>
<protein>
    <submittedName>
        <fullName evidence="9">Tyrosine-type recombinase/integrase</fullName>
    </submittedName>
</protein>
<comment type="function">
    <text evidence="1">Site-specific tyrosine recombinase, which acts by catalyzing the cutting and rejoining of the recombining DNA molecules.</text>
</comment>
<keyword evidence="4 6" id="KW-0238">DNA-binding</keyword>
<accession>A0ABV1CL52</accession>
<evidence type="ECO:0000259" key="7">
    <source>
        <dbReference type="PROSITE" id="PS51898"/>
    </source>
</evidence>
<keyword evidence="3" id="KW-0229">DNA integration</keyword>
<dbReference type="Proteomes" id="UP001470752">
    <property type="component" value="Unassembled WGS sequence"/>
</dbReference>
<evidence type="ECO:0000256" key="6">
    <source>
        <dbReference type="PROSITE-ProRule" id="PRU01248"/>
    </source>
</evidence>
<dbReference type="InterPro" id="IPR002104">
    <property type="entry name" value="Integrase_catalytic"/>
</dbReference>
<comment type="caution">
    <text evidence="9">The sequence shown here is derived from an EMBL/GenBank/DDBJ whole genome shotgun (WGS) entry which is preliminary data.</text>
</comment>
<dbReference type="InterPro" id="IPR013762">
    <property type="entry name" value="Integrase-like_cat_sf"/>
</dbReference>
<keyword evidence="10" id="KW-1185">Reference proteome</keyword>
<dbReference type="Gene3D" id="1.10.443.10">
    <property type="entry name" value="Intergrase catalytic core"/>
    <property type="match status" value="1"/>
</dbReference>
<dbReference type="InterPro" id="IPR044068">
    <property type="entry name" value="CB"/>
</dbReference>
<dbReference type="PROSITE" id="PS51900">
    <property type="entry name" value="CB"/>
    <property type="match status" value="1"/>
</dbReference>
<dbReference type="PANTHER" id="PTHR30349:SF41">
    <property type="entry name" value="INTEGRASE_RECOMBINASE PROTEIN MJ0367-RELATED"/>
    <property type="match status" value="1"/>
</dbReference>
<evidence type="ECO:0000256" key="1">
    <source>
        <dbReference type="ARBA" id="ARBA00003283"/>
    </source>
</evidence>
<evidence type="ECO:0000256" key="3">
    <source>
        <dbReference type="ARBA" id="ARBA00022908"/>
    </source>
</evidence>
<name>A0ABV1CL52_9FIRM</name>
<keyword evidence="5" id="KW-0233">DNA recombination</keyword>
<feature type="domain" description="Tyr recombinase" evidence="7">
    <location>
        <begin position="122"/>
        <end position="286"/>
    </location>
</feature>
<evidence type="ECO:0000313" key="10">
    <source>
        <dbReference type="Proteomes" id="UP001470752"/>
    </source>
</evidence>
<dbReference type="InterPro" id="IPR010998">
    <property type="entry name" value="Integrase_recombinase_N"/>
</dbReference>
<dbReference type="InterPro" id="IPR050090">
    <property type="entry name" value="Tyrosine_recombinase_XerCD"/>
</dbReference>
<dbReference type="PROSITE" id="PS51898">
    <property type="entry name" value="TYR_RECOMBINASE"/>
    <property type="match status" value="1"/>
</dbReference>
<gene>
    <name evidence="9" type="ORF">AAAX94_08850</name>
</gene>
<organism evidence="9 10">
    <name type="scientific">Blautia acetigignens</name>
    <dbReference type="NCBI Taxonomy" id="2981783"/>
    <lineage>
        <taxon>Bacteria</taxon>
        <taxon>Bacillati</taxon>
        <taxon>Bacillota</taxon>
        <taxon>Clostridia</taxon>
        <taxon>Lachnospirales</taxon>
        <taxon>Lachnospiraceae</taxon>
        <taxon>Blautia</taxon>
    </lineage>
</organism>
<dbReference type="Pfam" id="PF00589">
    <property type="entry name" value="Phage_integrase"/>
    <property type="match status" value="1"/>
</dbReference>
<dbReference type="InterPro" id="IPR004107">
    <property type="entry name" value="Integrase_SAM-like_N"/>
</dbReference>
<feature type="domain" description="Core-binding (CB)" evidence="8">
    <location>
        <begin position="6"/>
        <end position="98"/>
    </location>
</feature>
<dbReference type="InterPro" id="IPR011010">
    <property type="entry name" value="DNA_brk_join_enz"/>
</dbReference>
<proteinExistence type="inferred from homology"/>
<comment type="similarity">
    <text evidence="2">Belongs to the 'phage' integrase family.</text>
</comment>
<dbReference type="EMBL" id="JBBNFW010000160">
    <property type="protein sequence ID" value="MEQ2413127.1"/>
    <property type="molecule type" value="Genomic_DNA"/>
</dbReference>
<evidence type="ECO:0000256" key="2">
    <source>
        <dbReference type="ARBA" id="ARBA00008857"/>
    </source>
</evidence>
<reference evidence="9 10" key="1">
    <citation type="submission" date="2024-04" db="EMBL/GenBank/DDBJ databases">
        <title>Human intestinal bacterial collection.</title>
        <authorList>
            <person name="Pauvert C."/>
            <person name="Hitch T.C.A."/>
            <person name="Clavel T."/>
        </authorList>
    </citation>
    <scope>NUCLEOTIDE SEQUENCE [LARGE SCALE GENOMIC DNA]</scope>
    <source>
        <strain evidence="9 10">CLA-AA-H161</strain>
    </source>
</reference>
<dbReference type="Gene3D" id="1.10.150.130">
    <property type="match status" value="1"/>
</dbReference>
<sequence>MNTNSTDFACLVTGFLTDYLPHHRCYSRNTILSYRDTLKLFLRFLKEEKETSPNSFYIRDFKRELVIEFLEWYRNNGAGITAANQRLAALKAFSDYAQLEHIEYIAPLQNVSGIRAKKAAPKEVSFLTVEQMSSLINSPDVNSHTGFRHRVILTLLYDSGCRVQELCDITIADISLGSVATVRLHGKGNKYRTVVIADATAKLVENYLSRYRSYAVGTDFLITNRYHRKIDRDGISYIIKKYVDAIRKKRCSIPRTCTLSYVPSFKSNAYVGSRYQYRLYQRFPRT</sequence>